<evidence type="ECO:0000313" key="6">
    <source>
        <dbReference type="EMBL" id="CAB4881040.1"/>
    </source>
</evidence>
<keyword evidence="3" id="KW-0464">Manganese</keyword>
<dbReference type="InterPro" id="IPR022830">
    <property type="entry name" value="Indigdn_synthA-like"/>
</dbReference>
<dbReference type="AlphaFoldDB" id="A0A6J7EIH5"/>
<dbReference type="Gene3D" id="3.40.1790.10">
    <property type="entry name" value="Indigoidine synthase domain"/>
    <property type="match status" value="1"/>
</dbReference>
<reference evidence="6" key="1">
    <citation type="submission" date="2020-05" db="EMBL/GenBank/DDBJ databases">
        <authorList>
            <person name="Chiriac C."/>
            <person name="Salcher M."/>
            <person name="Ghai R."/>
            <person name="Kavagutti S V."/>
        </authorList>
    </citation>
    <scope>NUCLEOTIDE SEQUENCE</scope>
</reference>
<dbReference type="PANTHER" id="PTHR42909:SF1">
    <property type="entry name" value="CARBOHYDRATE KINASE PFKB DOMAIN-CONTAINING PROTEIN"/>
    <property type="match status" value="1"/>
</dbReference>
<dbReference type="GO" id="GO:0004730">
    <property type="term" value="F:pseudouridylate synthase activity"/>
    <property type="evidence" value="ECO:0007669"/>
    <property type="project" value="InterPro"/>
</dbReference>
<dbReference type="EMBL" id="CAFBLJ010000124">
    <property type="protein sequence ID" value="CAB4881040.1"/>
    <property type="molecule type" value="Genomic_DNA"/>
</dbReference>
<keyword evidence="4" id="KW-0456">Lyase</keyword>
<name>A0A6J7EIH5_9ZZZZ</name>
<accession>A0A6J7EIH5</accession>
<evidence type="ECO:0000256" key="4">
    <source>
        <dbReference type="ARBA" id="ARBA00023239"/>
    </source>
</evidence>
<evidence type="ECO:0000256" key="1">
    <source>
        <dbReference type="ARBA" id="ARBA00022723"/>
    </source>
</evidence>
<dbReference type="GO" id="GO:0016798">
    <property type="term" value="F:hydrolase activity, acting on glycosyl bonds"/>
    <property type="evidence" value="ECO:0007669"/>
    <property type="project" value="UniProtKB-KW"/>
</dbReference>
<keyword evidence="5" id="KW-0326">Glycosidase</keyword>
<dbReference type="SUPFAM" id="SSF110581">
    <property type="entry name" value="Indigoidine synthase A-like"/>
    <property type="match status" value="1"/>
</dbReference>
<dbReference type="InterPro" id="IPR007342">
    <property type="entry name" value="PsuG"/>
</dbReference>
<protein>
    <submittedName>
        <fullName evidence="6">Unannotated protein</fullName>
    </submittedName>
</protein>
<dbReference type="GO" id="GO:0005737">
    <property type="term" value="C:cytoplasm"/>
    <property type="evidence" value="ECO:0007669"/>
    <property type="project" value="TreeGrafter"/>
</dbReference>
<evidence type="ECO:0000256" key="3">
    <source>
        <dbReference type="ARBA" id="ARBA00023211"/>
    </source>
</evidence>
<dbReference type="Pfam" id="PF04227">
    <property type="entry name" value="Indigoidine_A"/>
    <property type="match status" value="1"/>
</dbReference>
<gene>
    <name evidence="6" type="ORF">UFOPK3304_01647</name>
</gene>
<dbReference type="GO" id="GO:0046872">
    <property type="term" value="F:metal ion binding"/>
    <property type="evidence" value="ECO:0007669"/>
    <property type="project" value="UniProtKB-KW"/>
</dbReference>
<sequence>MKPVLSAEVAAAIADGRPVVAMESTIYSHLGLPSPANREALDRCSAAIREGGCVPAVTAILHGVVRLGLTDAEHERILGPARKVAERDIAVAVSQKWDFGATTVSAAVSIAAAGGVSVFATGGIGGVHRGAELTGDISADLDAIANYPVVTVSAGAKAFLDLPRTLEYFETIGVPVLGWKHEWFPAFYTRSSGLKVPHQVQSAREVADILLHRSRAKTGVLLTVPIPIEAELDALQLDSVLAQALLDCEVAGIRGAAVTPFVLGRIGEATEGRSVPANLALAENNARVAAEVAVAIATK</sequence>
<proteinExistence type="inferred from homology"/>
<evidence type="ECO:0000256" key="5">
    <source>
        <dbReference type="ARBA" id="ARBA00023295"/>
    </source>
</evidence>
<evidence type="ECO:0000256" key="2">
    <source>
        <dbReference type="ARBA" id="ARBA00022801"/>
    </source>
</evidence>
<dbReference type="PANTHER" id="PTHR42909">
    <property type="entry name" value="ZGC:136858"/>
    <property type="match status" value="1"/>
</dbReference>
<keyword evidence="1" id="KW-0479">Metal-binding</keyword>
<dbReference type="HAMAP" id="MF_01876">
    <property type="entry name" value="PsiMP_glycosidase"/>
    <property type="match status" value="1"/>
</dbReference>
<organism evidence="6">
    <name type="scientific">freshwater metagenome</name>
    <dbReference type="NCBI Taxonomy" id="449393"/>
    <lineage>
        <taxon>unclassified sequences</taxon>
        <taxon>metagenomes</taxon>
        <taxon>ecological metagenomes</taxon>
    </lineage>
</organism>
<keyword evidence="2" id="KW-0378">Hydrolase</keyword>